<sequence>MLDRAAQLLGRLSTKARGDAAEARARRFLEARGLKHVASNYRVKGGEIDLVMREGEEIVFVEVRARSHRGYGGAAASISAHKQQRILLAAQHWLQQQRNPQPACRFDCVLIDGPDAELTWLRAAFGA</sequence>
<comment type="similarity">
    <text evidence="1 2">Belongs to the UPF0102 family.</text>
</comment>
<dbReference type="PANTHER" id="PTHR34039:SF1">
    <property type="entry name" value="UPF0102 PROTEIN YRAN"/>
    <property type="match status" value="1"/>
</dbReference>
<dbReference type="InterPro" id="IPR011856">
    <property type="entry name" value="tRNA_endonuc-like_dom_sf"/>
</dbReference>
<evidence type="ECO:0000313" key="3">
    <source>
        <dbReference type="EMBL" id="MFC3148749.1"/>
    </source>
</evidence>
<dbReference type="SUPFAM" id="SSF52980">
    <property type="entry name" value="Restriction endonuclease-like"/>
    <property type="match status" value="1"/>
</dbReference>
<dbReference type="EMBL" id="JBHRTI010000007">
    <property type="protein sequence ID" value="MFC3148749.1"/>
    <property type="molecule type" value="Genomic_DNA"/>
</dbReference>
<dbReference type="HAMAP" id="MF_00048">
    <property type="entry name" value="UPF0102"/>
    <property type="match status" value="1"/>
</dbReference>
<dbReference type="NCBIfam" id="NF009150">
    <property type="entry name" value="PRK12497.1-3"/>
    <property type="match status" value="1"/>
</dbReference>
<keyword evidence="4" id="KW-1185">Reference proteome</keyword>
<dbReference type="PANTHER" id="PTHR34039">
    <property type="entry name" value="UPF0102 PROTEIN YRAN"/>
    <property type="match status" value="1"/>
</dbReference>
<dbReference type="CDD" id="cd20736">
    <property type="entry name" value="PoNe_Nuclease"/>
    <property type="match status" value="1"/>
</dbReference>
<dbReference type="Pfam" id="PF02021">
    <property type="entry name" value="UPF0102"/>
    <property type="match status" value="1"/>
</dbReference>
<dbReference type="InterPro" id="IPR003509">
    <property type="entry name" value="UPF0102_YraN-like"/>
</dbReference>
<reference evidence="4" key="1">
    <citation type="journal article" date="2019" name="Int. J. Syst. Evol. Microbiol.">
        <title>The Global Catalogue of Microorganisms (GCM) 10K type strain sequencing project: providing services to taxonomists for standard genome sequencing and annotation.</title>
        <authorList>
            <consortium name="The Broad Institute Genomics Platform"/>
            <consortium name="The Broad Institute Genome Sequencing Center for Infectious Disease"/>
            <person name="Wu L."/>
            <person name="Ma J."/>
        </authorList>
    </citation>
    <scope>NUCLEOTIDE SEQUENCE [LARGE SCALE GENOMIC DNA]</scope>
    <source>
        <strain evidence="4">KCTC 52168</strain>
    </source>
</reference>
<evidence type="ECO:0000313" key="4">
    <source>
        <dbReference type="Proteomes" id="UP001595556"/>
    </source>
</evidence>
<dbReference type="InterPro" id="IPR011335">
    <property type="entry name" value="Restrct_endonuc-II-like"/>
</dbReference>
<gene>
    <name evidence="3" type="ORF">ACFOEN_14045</name>
</gene>
<accession>A0ABV7H856</accession>
<comment type="caution">
    <text evidence="3">The sequence shown here is derived from an EMBL/GenBank/DDBJ whole genome shotgun (WGS) entry which is preliminary data.</text>
</comment>
<evidence type="ECO:0000256" key="2">
    <source>
        <dbReference type="HAMAP-Rule" id="MF_00048"/>
    </source>
</evidence>
<evidence type="ECO:0000256" key="1">
    <source>
        <dbReference type="ARBA" id="ARBA00006738"/>
    </source>
</evidence>
<dbReference type="Gene3D" id="3.40.1350.10">
    <property type="match status" value="1"/>
</dbReference>
<dbReference type="RefSeq" id="WP_377304963.1">
    <property type="nucleotide sequence ID" value="NZ_CP180191.1"/>
</dbReference>
<dbReference type="Proteomes" id="UP001595556">
    <property type="component" value="Unassembled WGS sequence"/>
</dbReference>
<dbReference type="NCBIfam" id="TIGR00252">
    <property type="entry name" value="YraN family protein"/>
    <property type="match status" value="1"/>
</dbReference>
<proteinExistence type="inferred from homology"/>
<protein>
    <recommendedName>
        <fullName evidence="2">UPF0102 protein ACFOEN_14045</fullName>
    </recommendedName>
</protein>
<name>A0ABV7H856_9BURK</name>
<organism evidence="3 4">
    <name type="scientific">Piscinibacterium candidicorallinum</name>
    <dbReference type="NCBI Taxonomy" id="1793872"/>
    <lineage>
        <taxon>Bacteria</taxon>
        <taxon>Pseudomonadati</taxon>
        <taxon>Pseudomonadota</taxon>
        <taxon>Betaproteobacteria</taxon>
        <taxon>Burkholderiales</taxon>
        <taxon>Piscinibacterium</taxon>
    </lineage>
</organism>